<sequence>MEDAIATISKGTTSALKEMNVHITTILNSTYPMIKSMIYIRCGVEYKVDNTSYKNFESRVGS</sequence>
<dbReference type="Gramene" id="OMO51082">
    <property type="protein sequence ID" value="OMO51082"/>
    <property type="gene ID" value="CCACVL1_30017"/>
</dbReference>
<proteinExistence type="predicted"/>
<comment type="caution">
    <text evidence="1">The sequence shown here is derived from an EMBL/GenBank/DDBJ whole genome shotgun (WGS) entry which is preliminary data.</text>
</comment>
<accession>A0A1R3FZ29</accession>
<name>A0A1R3FZ29_COCAP</name>
<evidence type="ECO:0000313" key="1">
    <source>
        <dbReference type="EMBL" id="OMO51082.1"/>
    </source>
</evidence>
<organism evidence="1 2">
    <name type="scientific">Corchorus capsularis</name>
    <name type="common">Jute</name>
    <dbReference type="NCBI Taxonomy" id="210143"/>
    <lineage>
        <taxon>Eukaryota</taxon>
        <taxon>Viridiplantae</taxon>
        <taxon>Streptophyta</taxon>
        <taxon>Embryophyta</taxon>
        <taxon>Tracheophyta</taxon>
        <taxon>Spermatophyta</taxon>
        <taxon>Magnoliopsida</taxon>
        <taxon>eudicotyledons</taxon>
        <taxon>Gunneridae</taxon>
        <taxon>Pentapetalae</taxon>
        <taxon>rosids</taxon>
        <taxon>malvids</taxon>
        <taxon>Malvales</taxon>
        <taxon>Malvaceae</taxon>
        <taxon>Grewioideae</taxon>
        <taxon>Apeibeae</taxon>
        <taxon>Corchorus</taxon>
    </lineage>
</organism>
<gene>
    <name evidence="1" type="ORF">CCACVL1_30017</name>
</gene>
<protein>
    <submittedName>
        <fullName evidence="1">Uncharacterized protein</fullName>
    </submittedName>
</protein>
<dbReference type="AlphaFoldDB" id="A0A1R3FZ29"/>
<dbReference type="EMBL" id="AWWV01015958">
    <property type="protein sequence ID" value="OMO51082.1"/>
    <property type="molecule type" value="Genomic_DNA"/>
</dbReference>
<keyword evidence="2" id="KW-1185">Reference proteome</keyword>
<dbReference type="Proteomes" id="UP000188268">
    <property type="component" value="Unassembled WGS sequence"/>
</dbReference>
<reference evidence="1 2" key="1">
    <citation type="submission" date="2013-09" db="EMBL/GenBank/DDBJ databases">
        <title>Corchorus capsularis genome sequencing.</title>
        <authorList>
            <person name="Alam M."/>
            <person name="Haque M.S."/>
            <person name="Islam M.S."/>
            <person name="Emdad E.M."/>
            <person name="Islam M.M."/>
            <person name="Ahmed B."/>
            <person name="Halim A."/>
            <person name="Hossen Q.M.M."/>
            <person name="Hossain M.Z."/>
            <person name="Ahmed R."/>
            <person name="Khan M.M."/>
            <person name="Islam R."/>
            <person name="Rashid M.M."/>
            <person name="Khan S.A."/>
            <person name="Rahman M.S."/>
            <person name="Alam M."/>
        </authorList>
    </citation>
    <scope>NUCLEOTIDE SEQUENCE [LARGE SCALE GENOMIC DNA]</scope>
    <source>
        <strain evidence="2">cv. CVL-1</strain>
        <tissue evidence="1">Whole seedling</tissue>
    </source>
</reference>
<evidence type="ECO:0000313" key="2">
    <source>
        <dbReference type="Proteomes" id="UP000188268"/>
    </source>
</evidence>